<name>A0AAN8XCN2_HALRR</name>
<evidence type="ECO:0000256" key="1">
    <source>
        <dbReference type="SAM" id="MobiDB-lite"/>
    </source>
</evidence>
<evidence type="ECO:0000313" key="3">
    <source>
        <dbReference type="Proteomes" id="UP001381693"/>
    </source>
</evidence>
<dbReference type="Proteomes" id="UP001381693">
    <property type="component" value="Unassembled WGS sequence"/>
</dbReference>
<proteinExistence type="predicted"/>
<dbReference type="AlphaFoldDB" id="A0AAN8XCN2"/>
<organism evidence="2 3">
    <name type="scientific">Halocaridina rubra</name>
    <name type="common">Hawaiian red shrimp</name>
    <dbReference type="NCBI Taxonomy" id="373956"/>
    <lineage>
        <taxon>Eukaryota</taxon>
        <taxon>Metazoa</taxon>
        <taxon>Ecdysozoa</taxon>
        <taxon>Arthropoda</taxon>
        <taxon>Crustacea</taxon>
        <taxon>Multicrustacea</taxon>
        <taxon>Malacostraca</taxon>
        <taxon>Eumalacostraca</taxon>
        <taxon>Eucarida</taxon>
        <taxon>Decapoda</taxon>
        <taxon>Pleocyemata</taxon>
        <taxon>Caridea</taxon>
        <taxon>Atyoidea</taxon>
        <taxon>Atyidae</taxon>
        <taxon>Halocaridina</taxon>
    </lineage>
</organism>
<reference evidence="2 3" key="1">
    <citation type="submission" date="2023-11" db="EMBL/GenBank/DDBJ databases">
        <title>Halocaridina rubra genome assembly.</title>
        <authorList>
            <person name="Smith C."/>
        </authorList>
    </citation>
    <scope>NUCLEOTIDE SEQUENCE [LARGE SCALE GENOMIC DNA]</scope>
    <source>
        <strain evidence="2">EP-1</strain>
        <tissue evidence="2">Whole</tissue>
    </source>
</reference>
<sequence>MNMAVGATSISFSRTAVFRFDTEKQANAFGRKAAEMEVDGISPVVVSRAYAALSLEERSSREKRSLPGDTKTVSPKKQKAEKKEVERTDEDDSIEDGDDDDEEEEEEEDSDNEEENDKDDEDDDE</sequence>
<protein>
    <submittedName>
        <fullName evidence="2">Uncharacterized protein</fullName>
    </submittedName>
</protein>
<feature type="region of interest" description="Disordered" evidence="1">
    <location>
        <begin position="55"/>
        <end position="125"/>
    </location>
</feature>
<evidence type="ECO:0000313" key="2">
    <source>
        <dbReference type="EMBL" id="KAK7078993.1"/>
    </source>
</evidence>
<dbReference type="EMBL" id="JAXCGZ010007605">
    <property type="protein sequence ID" value="KAK7078993.1"/>
    <property type="molecule type" value="Genomic_DNA"/>
</dbReference>
<feature type="compositionally biased region" description="Acidic residues" evidence="1">
    <location>
        <begin position="87"/>
        <end position="125"/>
    </location>
</feature>
<keyword evidence="3" id="KW-1185">Reference proteome</keyword>
<comment type="caution">
    <text evidence="2">The sequence shown here is derived from an EMBL/GenBank/DDBJ whole genome shotgun (WGS) entry which is preliminary data.</text>
</comment>
<gene>
    <name evidence="2" type="ORF">SK128_025386</name>
</gene>
<feature type="compositionally biased region" description="Basic and acidic residues" evidence="1">
    <location>
        <begin position="55"/>
        <end position="66"/>
    </location>
</feature>
<accession>A0AAN8XCN2</accession>